<name>A0A4U0Y0B8_9PEZI</name>
<feature type="region of interest" description="Disordered" evidence="1">
    <location>
        <begin position="54"/>
        <end position="78"/>
    </location>
</feature>
<keyword evidence="2" id="KW-1133">Transmembrane helix</keyword>
<organism evidence="3 4">
    <name type="scientific">Friedmanniomyces simplex</name>
    <dbReference type="NCBI Taxonomy" id="329884"/>
    <lineage>
        <taxon>Eukaryota</taxon>
        <taxon>Fungi</taxon>
        <taxon>Dikarya</taxon>
        <taxon>Ascomycota</taxon>
        <taxon>Pezizomycotina</taxon>
        <taxon>Dothideomycetes</taxon>
        <taxon>Dothideomycetidae</taxon>
        <taxon>Mycosphaerellales</taxon>
        <taxon>Teratosphaeriaceae</taxon>
        <taxon>Friedmanniomyces</taxon>
    </lineage>
</organism>
<feature type="region of interest" description="Disordered" evidence="1">
    <location>
        <begin position="1"/>
        <end position="26"/>
    </location>
</feature>
<feature type="compositionally biased region" description="Basic and acidic residues" evidence="1">
    <location>
        <begin position="54"/>
        <end position="64"/>
    </location>
</feature>
<dbReference type="OrthoDB" id="5421765at2759"/>
<keyword evidence="2" id="KW-0812">Transmembrane</keyword>
<feature type="transmembrane region" description="Helical" evidence="2">
    <location>
        <begin position="30"/>
        <end position="49"/>
    </location>
</feature>
<evidence type="ECO:0000256" key="1">
    <source>
        <dbReference type="SAM" id="MobiDB-lite"/>
    </source>
</evidence>
<reference evidence="3 4" key="1">
    <citation type="submission" date="2017-03" db="EMBL/GenBank/DDBJ databases">
        <title>Genomes of endolithic fungi from Antarctica.</title>
        <authorList>
            <person name="Coleine C."/>
            <person name="Masonjones S."/>
            <person name="Stajich J.E."/>
        </authorList>
    </citation>
    <scope>NUCLEOTIDE SEQUENCE [LARGE SCALE GENOMIC DNA]</scope>
    <source>
        <strain evidence="3 4">CCFEE 5184</strain>
    </source>
</reference>
<evidence type="ECO:0000256" key="2">
    <source>
        <dbReference type="SAM" id="Phobius"/>
    </source>
</evidence>
<gene>
    <name evidence="3" type="ORF">B0A55_02028</name>
</gene>
<dbReference type="Proteomes" id="UP000309340">
    <property type="component" value="Unassembled WGS sequence"/>
</dbReference>
<proteinExistence type="predicted"/>
<evidence type="ECO:0000313" key="3">
    <source>
        <dbReference type="EMBL" id="TKA82166.1"/>
    </source>
</evidence>
<keyword evidence="2" id="KW-0472">Membrane</keyword>
<sequence>MGVPSSASAGDRSSKSGPAGDSASVSSTGIVGAPIVDAFLAAAITFLCMRRSGGKREPEPVMDRRARRHSRSAGVNNGHARDEKLPILVDIHAWERYLPQGLDDRTVPTAVKTLFDQKQLHVENIYTTADVEITGGLAAALWAVSTQNLPGPITSVMASSRSHLPVMKHCLAYMVTQSMTGDGDPSLLPLLYRAITGERSGGATEPNAHV</sequence>
<evidence type="ECO:0000313" key="4">
    <source>
        <dbReference type="Proteomes" id="UP000309340"/>
    </source>
</evidence>
<feature type="compositionally biased region" description="Low complexity" evidence="1">
    <location>
        <begin position="1"/>
        <end position="17"/>
    </location>
</feature>
<dbReference type="EMBL" id="NAJQ01000039">
    <property type="protein sequence ID" value="TKA82166.1"/>
    <property type="molecule type" value="Genomic_DNA"/>
</dbReference>
<comment type="caution">
    <text evidence="3">The sequence shown here is derived from an EMBL/GenBank/DDBJ whole genome shotgun (WGS) entry which is preliminary data.</text>
</comment>
<keyword evidence="4" id="KW-1185">Reference proteome</keyword>
<protein>
    <submittedName>
        <fullName evidence="3">Uncharacterized protein</fullName>
    </submittedName>
</protein>
<accession>A0A4U0Y0B8</accession>
<dbReference type="AlphaFoldDB" id="A0A4U0Y0B8"/>